<protein>
    <submittedName>
        <fullName evidence="5">SAP30-binding protein</fullName>
    </submittedName>
</protein>
<feature type="region of interest" description="Disordered" evidence="1">
    <location>
        <begin position="83"/>
        <end position="110"/>
    </location>
</feature>
<dbReference type="EMBL" id="UYYG01001195">
    <property type="protein sequence ID" value="VDN59930.1"/>
    <property type="molecule type" value="Genomic_DNA"/>
</dbReference>
<dbReference type="PANTHER" id="PTHR13464">
    <property type="entry name" value="TRANSCRIPTIONAL REGULATOR PROTEIN HCNGP"/>
    <property type="match status" value="1"/>
</dbReference>
<evidence type="ECO:0000313" key="5">
    <source>
        <dbReference type="WBParaSite" id="DME_0000723501-mRNA-1"/>
    </source>
</evidence>
<feature type="compositionally biased region" description="Basic and acidic residues" evidence="1">
    <location>
        <begin position="13"/>
        <end position="26"/>
    </location>
</feature>
<dbReference type="InterPro" id="IPR012479">
    <property type="entry name" value="SAP30BP"/>
</dbReference>
<feature type="compositionally biased region" description="Polar residues" evidence="1">
    <location>
        <begin position="57"/>
        <end position="68"/>
    </location>
</feature>
<dbReference type="AlphaFoldDB" id="A0A0N4UI22"/>
<name>A0A0N4UI22_DRAME</name>
<evidence type="ECO:0000313" key="4">
    <source>
        <dbReference type="Proteomes" id="UP000274756"/>
    </source>
</evidence>
<feature type="region of interest" description="Disordered" evidence="1">
    <location>
        <begin position="132"/>
        <end position="164"/>
    </location>
</feature>
<dbReference type="STRING" id="318479.A0A0N4UI22"/>
<keyword evidence="4" id="KW-1185">Reference proteome</keyword>
<evidence type="ECO:0000256" key="1">
    <source>
        <dbReference type="SAM" id="MobiDB-lite"/>
    </source>
</evidence>
<dbReference type="Proteomes" id="UP000274756">
    <property type="component" value="Unassembled WGS sequence"/>
</dbReference>
<dbReference type="WBParaSite" id="DME_0000723501-mRNA-1">
    <property type="protein sequence ID" value="DME_0000723501-mRNA-1"/>
    <property type="gene ID" value="DME_0000723501"/>
</dbReference>
<feature type="region of interest" description="Disordered" evidence="1">
    <location>
        <begin position="186"/>
        <end position="217"/>
    </location>
</feature>
<gene>
    <name evidence="2" type="ORF">DME_LOCUS9903</name>
</gene>
<dbReference type="OrthoDB" id="1714508at2759"/>
<sequence>MSPSTNDNDSDEDAGRRRINSEHWTNDEEDDERNSLKSGSSSSSDLTQPPPPKRRSLSYSDHSYQSEFSVKNSVKNETIHSATSVMLPFNPSKSSLVSYGAQDDDDDDEDQFERGLISSIIADKRANAARNEFYGQFRSNSNEREVKPPPPPPGHQDCRSPDEIAVDNAIEQGLRELSQSEVHYYHSTVESQRSFDDADSPSADETEVKLPPSPEGKCSKEIEEKFKNYFARKANGFDLNLAIKRRRDFKNPSMYEKLIEKFDVDELGSNFDKTVFDPHGFTKDCFYDRIAVVQKEMMERHNAAAEKKIAPAVPTTSKSNEAKRKSRFAGNKKQ</sequence>
<reference evidence="5" key="1">
    <citation type="submission" date="2017-02" db="UniProtKB">
        <authorList>
            <consortium name="WormBaseParasite"/>
        </authorList>
    </citation>
    <scope>IDENTIFICATION</scope>
</reference>
<dbReference type="PANTHER" id="PTHR13464:SF0">
    <property type="entry name" value="SAP30-BINDING PROTEIN"/>
    <property type="match status" value="1"/>
</dbReference>
<feature type="region of interest" description="Disordered" evidence="1">
    <location>
        <begin position="1"/>
        <end position="68"/>
    </location>
</feature>
<feature type="region of interest" description="Disordered" evidence="1">
    <location>
        <begin position="302"/>
        <end position="334"/>
    </location>
</feature>
<reference evidence="2 4" key="2">
    <citation type="submission" date="2018-11" db="EMBL/GenBank/DDBJ databases">
        <authorList>
            <consortium name="Pathogen Informatics"/>
        </authorList>
    </citation>
    <scope>NUCLEOTIDE SEQUENCE [LARGE SCALE GENOMIC DNA]</scope>
</reference>
<evidence type="ECO:0000313" key="2">
    <source>
        <dbReference type="EMBL" id="VDN59930.1"/>
    </source>
</evidence>
<dbReference type="Pfam" id="PF07818">
    <property type="entry name" value="HCNGP"/>
    <property type="match status" value="1"/>
</dbReference>
<feature type="compositionally biased region" description="Basic residues" evidence="1">
    <location>
        <begin position="324"/>
        <end position="334"/>
    </location>
</feature>
<dbReference type="GO" id="GO:0005634">
    <property type="term" value="C:nucleus"/>
    <property type="evidence" value="ECO:0007669"/>
    <property type="project" value="TreeGrafter"/>
</dbReference>
<evidence type="ECO:0000313" key="3">
    <source>
        <dbReference type="Proteomes" id="UP000038040"/>
    </source>
</evidence>
<accession>A0A0N4UI22</accession>
<organism evidence="3 5">
    <name type="scientific">Dracunculus medinensis</name>
    <name type="common">Guinea worm</name>
    <dbReference type="NCBI Taxonomy" id="318479"/>
    <lineage>
        <taxon>Eukaryota</taxon>
        <taxon>Metazoa</taxon>
        <taxon>Ecdysozoa</taxon>
        <taxon>Nematoda</taxon>
        <taxon>Chromadorea</taxon>
        <taxon>Rhabditida</taxon>
        <taxon>Spirurina</taxon>
        <taxon>Dracunculoidea</taxon>
        <taxon>Dracunculidae</taxon>
        <taxon>Dracunculus</taxon>
    </lineage>
</organism>
<dbReference type="GO" id="GO:0006355">
    <property type="term" value="P:regulation of DNA-templated transcription"/>
    <property type="evidence" value="ECO:0007669"/>
    <property type="project" value="InterPro"/>
</dbReference>
<proteinExistence type="predicted"/>
<dbReference type="Proteomes" id="UP000038040">
    <property type="component" value="Unplaced"/>
</dbReference>